<feature type="coiled-coil region" evidence="1">
    <location>
        <begin position="32"/>
        <end position="70"/>
    </location>
</feature>
<protein>
    <recommendedName>
        <fullName evidence="5">Lysis protein</fullName>
    </recommendedName>
</protein>
<evidence type="ECO:0000256" key="2">
    <source>
        <dbReference type="SAM" id="Phobius"/>
    </source>
</evidence>
<name>A0ABV4WCG9_9GAMM</name>
<gene>
    <name evidence="3" type="ORF">ACE05E_18930</name>
</gene>
<comment type="caution">
    <text evidence="3">The sequence shown here is derived from an EMBL/GenBank/DDBJ whole genome shotgun (WGS) entry which is preliminary data.</text>
</comment>
<dbReference type="Proteomes" id="UP001576762">
    <property type="component" value="Unassembled WGS sequence"/>
</dbReference>
<dbReference type="RefSeq" id="WP_374815876.1">
    <property type="nucleotide sequence ID" value="NZ_JBHFLD010000036.1"/>
</dbReference>
<keyword evidence="4" id="KW-1185">Reference proteome</keyword>
<accession>A0ABV4WCG9</accession>
<evidence type="ECO:0000256" key="1">
    <source>
        <dbReference type="SAM" id="Coils"/>
    </source>
</evidence>
<evidence type="ECO:0000313" key="3">
    <source>
        <dbReference type="EMBL" id="MFB2717557.1"/>
    </source>
</evidence>
<reference evidence="3 4" key="1">
    <citation type="submission" date="2024-09" db="EMBL/GenBank/DDBJ databases">
        <title>Draft genome sequences of 6 high pH adapted Marinobacter shengliensis sp. isolated from Mariana forearc serpentinite mud volcanoes.</title>
        <authorList>
            <person name="Elkassas S."/>
            <person name="Serres M."/>
            <person name="Michael N."/>
            <person name="Amina P."/>
            <person name="Teodora Z."/>
            <person name="Julie H."/>
        </authorList>
    </citation>
    <scope>NUCLEOTIDE SEQUENCE [LARGE SCALE GENOMIC DNA]</scope>
    <source>
        <strain evidence="3 4">EB4</strain>
    </source>
</reference>
<proteinExistence type="predicted"/>
<keyword evidence="2" id="KW-0812">Transmembrane</keyword>
<evidence type="ECO:0008006" key="5">
    <source>
        <dbReference type="Google" id="ProtNLM"/>
    </source>
</evidence>
<evidence type="ECO:0000313" key="4">
    <source>
        <dbReference type="Proteomes" id="UP001576762"/>
    </source>
</evidence>
<keyword evidence="2" id="KW-0472">Membrane</keyword>
<sequence length="88" mass="10169">MADRRGWHVDKGIGVAHILTTVGLALGGIWYIAGQDNRVSQAELNIRHLEAQMERDRQSIEKKHDELRVDLRLINTKLDRLIETQNRD</sequence>
<organism evidence="3 4">
    <name type="scientific">Marinobacter shengliensis</name>
    <dbReference type="NCBI Taxonomy" id="1389223"/>
    <lineage>
        <taxon>Bacteria</taxon>
        <taxon>Pseudomonadati</taxon>
        <taxon>Pseudomonadota</taxon>
        <taxon>Gammaproteobacteria</taxon>
        <taxon>Pseudomonadales</taxon>
        <taxon>Marinobacteraceae</taxon>
        <taxon>Marinobacter</taxon>
    </lineage>
</organism>
<feature type="transmembrane region" description="Helical" evidence="2">
    <location>
        <begin position="12"/>
        <end position="33"/>
    </location>
</feature>
<keyword evidence="2" id="KW-1133">Transmembrane helix</keyword>
<keyword evidence="1" id="KW-0175">Coiled coil</keyword>
<dbReference type="EMBL" id="JBHFLD010000036">
    <property type="protein sequence ID" value="MFB2717557.1"/>
    <property type="molecule type" value="Genomic_DNA"/>
</dbReference>